<keyword evidence="1" id="KW-1133">Transmembrane helix</keyword>
<keyword evidence="1" id="KW-0812">Transmembrane</keyword>
<feature type="transmembrane region" description="Helical" evidence="1">
    <location>
        <begin position="12"/>
        <end position="31"/>
    </location>
</feature>
<sequence length="91" mass="10467">MAYSFLLRIWALIPKWLLVGLVAYFFAYYMGVSHGREPYKLAAKAKVIGKNANEKHLKIDEKGIIANESTQNYDWVFDINATRKLSDILSQ</sequence>
<reference key="1">
    <citation type="submission" date="2017-08" db="EMBL/GenBank/DDBJ databases">
        <title>A dynamic microbial community with high functional redundancy inhabits the cold, oxic subseafloor aquifer.</title>
        <authorList>
            <person name="Tully B.J."/>
            <person name="Wheat C.G."/>
            <person name="Glazer B.T."/>
            <person name="Huber J.A."/>
        </authorList>
    </citation>
    <scope>NUCLEOTIDE SEQUENCE [LARGE SCALE GENOMIC DNA]</scope>
</reference>
<reference evidence="2" key="2">
    <citation type="journal article" date="2018" name="ISME J.">
        <title>A dynamic microbial community with high functional redundancy inhabits the cold, oxic subseafloor aquifer.</title>
        <authorList>
            <person name="Tully B.J."/>
            <person name="Wheat C.G."/>
            <person name="Glazer B.T."/>
            <person name="Huber J.A."/>
        </authorList>
    </citation>
    <scope>NUCLEOTIDE SEQUENCE</scope>
    <source>
        <strain evidence="2">NORP83</strain>
    </source>
</reference>
<keyword evidence="1" id="KW-0472">Membrane</keyword>
<evidence type="ECO:0000313" key="2">
    <source>
        <dbReference type="EMBL" id="PCJ00591.1"/>
    </source>
</evidence>
<dbReference type="AlphaFoldDB" id="A0A2A4Z125"/>
<organism evidence="2">
    <name type="scientific">OCS116 cluster bacterium</name>
    <dbReference type="NCBI Taxonomy" id="2030921"/>
    <lineage>
        <taxon>Bacteria</taxon>
        <taxon>Pseudomonadati</taxon>
        <taxon>Pseudomonadota</taxon>
        <taxon>Alphaproteobacteria</taxon>
        <taxon>OCS116 cluster</taxon>
    </lineage>
</organism>
<name>A0A2A4Z125_9PROT</name>
<protein>
    <submittedName>
        <fullName evidence="2">Uncharacterized protein</fullName>
    </submittedName>
</protein>
<comment type="caution">
    <text evidence="2">The sequence shown here is derived from an EMBL/GenBank/DDBJ whole genome shotgun (WGS) entry which is preliminary data.</text>
</comment>
<gene>
    <name evidence="2" type="ORF">COB13_09815</name>
</gene>
<dbReference type="EMBL" id="NVUS01000011">
    <property type="protein sequence ID" value="PCJ00591.1"/>
    <property type="molecule type" value="Genomic_DNA"/>
</dbReference>
<accession>A0A2A4Z125</accession>
<proteinExistence type="predicted"/>
<evidence type="ECO:0000256" key="1">
    <source>
        <dbReference type="SAM" id="Phobius"/>
    </source>
</evidence>